<gene>
    <name evidence="1" type="ORF">GT037_007701</name>
</gene>
<keyword evidence="2" id="KW-1185">Reference proteome</keyword>
<dbReference type="GeneID" id="62205926"/>
<evidence type="ECO:0000313" key="1">
    <source>
        <dbReference type="EMBL" id="KAF7673935.1"/>
    </source>
</evidence>
<accession>A0A8H7AYX7</accession>
<name>A0A8H7AYX7_9PLEO</name>
<dbReference type="EMBL" id="JAAABM010000011">
    <property type="protein sequence ID" value="KAF7673935.1"/>
    <property type="molecule type" value="Genomic_DNA"/>
</dbReference>
<sequence length="106" mass="12207">METALCHATISTYGTYDPAQMLLLPSPLSNAFMQHDAGINKQLSNTRSKLQRWLLNNYRAILLPQTQRGQRTGIATSWQPTRDESNMRKSSGQIQPFFYRCLKDMR</sequence>
<dbReference type="Proteomes" id="UP000596902">
    <property type="component" value="Unassembled WGS sequence"/>
</dbReference>
<proteinExistence type="predicted"/>
<reference evidence="1" key="2">
    <citation type="submission" date="2020-08" db="EMBL/GenBank/DDBJ databases">
        <title>Draft Genome Sequence of Cumin Blight Pathogen Alternaria burnsii.</title>
        <authorList>
            <person name="Feng Z."/>
        </authorList>
    </citation>
    <scope>NUCLEOTIDE SEQUENCE</scope>
    <source>
        <strain evidence="1">CBS107.38</strain>
    </source>
</reference>
<dbReference type="AlphaFoldDB" id="A0A8H7AYX7"/>
<protein>
    <submittedName>
        <fullName evidence="1">Uncharacterized protein</fullName>
    </submittedName>
</protein>
<comment type="caution">
    <text evidence="1">The sequence shown here is derived from an EMBL/GenBank/DDBJ whole genome shotgun (WGS) entry which is preliminary data.</text>
</comment>
<dbReference type="RefSeq" id="XP_038784249.1">
    <property type="nucleotide sequence ID" value="XM_038932748.1"/>
</dbReference>
<organism evidence="1 2">
    <name type="scientific">Alternaria burnsii</name>
    <dbReference type="NCBI Taxonomy" id="1187904"/>
    <lineage>
        <taxon>Eukaryota</taxon>
        <taxon>Fungi</taxon>
        <taxon>Dikarya</taxon>
        <taxon>Ascomycota</taxon>
        <taxon>Pezizomycotina</taxon>
        <taxon>Dothideomycetes</taxon>
        <taxon>Pleosporomycetidae</taxon>
        <taxon>Pleosporales</taxon>
        <taxon>Pleosporineae</taxon>
        <taxon>Pleosporaceae</taxon>
        <taxon>Alternaria</taxon>
        <taxon>Alternaria sect. Alternaria</taxon>
    </lineage>
</organism>
<reference evidence="1" key="1">
    <citation type="submission" date="2020-01" db="EMBL/GenBank/DDBJ databases">
        <authorList>
            <person name="Feng Z.H.Z."/>
        </authorList>
    </citation>
    <scope>NUCLEOTIDE SEQUENCE</scope>
    <source>
        <strain evidence="1">CBS107.38</strain>
    </source>
</reference>
<evidence type="ECO:0000313" key="2">
    <source>
        <dbReference type="Proteomes" id="UP000596902"/>
    </source>
</evidence>